<dbReference type="Pfam" id="PF04749">
    <property type="entry name" value="PLAC8"/>
    <property type="match status" value="1"/>
</dbReference>
<gene>
    <name evidence="2" type="ORF">ANANG_G00167500</name>
</gene>
<sequence length="183" mass="20051">MATTVVVQQPLQLLPQAEAWSTGLFHCFRDMKIFCLYFWCFYCMACDTAQKFGECLCLPLVDLLGTALTTMMWIPICVTPIGLSMRVSVRQKYGIPGTISDDCPIATFCVPCSWCQIAREIKLRSRACTVISHQPAPLNSWAPGGAVPLNSPAPAVLTAPPMGVYDPPSYTASQYNPPILIAK</sequence>
<dbReference type="AlphaFoldDB" id="A0A9D3RX88"/>
<accession>A0A9D3RX88</accession>
<protein>
    <submittedName>
        <fullName evidence="2">Uncharacterized protein</fullName>
    </submittedName>
</protein>
<evidence type="ECO:0000313" key="2">
    <source>
        <dbReference type="EMBL" id="KAG5844856.1"/>
    </source>
</evidence>
<dbReference type="Proteomes" id="UP001044222">
    <property type="component" value="Chromosome 8"/>
</dbReference>
<dbReference type="InterPro" id="IPR006461">
    <property type="entry name" value="PLAC_motif_containing"/>
</dbReference>
<dbReference type="NCBIfam" id="TIGR01571">
    <property type="entry name" value="A_thal_Cys_rich"/>
    <property type="match status" value="1"/>
</dbReference>
<evidence type="ECO:0000313" key="3">
    <source>
        <dbReference type="Proteomes" id="UP001044222"/>
    </source>
</evidence>
<dbReference type="PANTHER" id="PTHR15907">
    <property type="entry name" value="DUF614 FAMILY PROTEIN-RELATED"/>
    <property type="match status" value="1"/>
</dbReference>
<organism evidence="2 3">
    <name type="scientific">Anguilla anguilla</name>
    <name type="common">European freshwater eel</name>
    <name type="synonym">Muraena anguilla</name>
    <dbReference type="NCBI Taxonomy" id="7936"/>
    <lineage>
        <taxon>Eukaryota</taxon>
        <taxon>Metazoa</taxon>
        <taxon>Chordata</taxon>
        <taxon>Craniata</taxon>
        <taxon>Vertebrata</taxon>
        <taxon>Euteleostomi</taxon>
        <taxon>Actinopterygii</taxon>
        <taxon>Neopterygii</taxon>
        <taxon>Teleostei</taxon>
        <taxon>Anguilliformes</taxon>
        <taxon>Anguillidae</taxon>
        <taxon>Anguilla</taxon>
    </lineage>
</organism>
<name>A0A9D3RX88_ANGAN</name>
<reference evidence="2" key="1">
    <citation type="submission" date="2021-01" db="EMBL/GenBank/DDBJ databases">
        <title>A chromosome-scale assembly of European eel, Anguilla anguilla.</title>
        <authorList>
            <person name="Henkel C."/>
            <person name="Jong-Raadsen S.A."/>
            <person name="Dufour S."/>
            <person name="Weltzien F.-A."/>
            <person name="Palstra A.P."/>
            <person name="Pelster B."/>
            <person name="Spaink H.P."/>
            <person name="Van Den Thillart G.E."/>
            <person name="Jansen H."/>
            <person name="Zahm M."/>
            <person name="Klopp C."/>
            <person name="Cedric C."/>
            <person name="Louis A."/>
            <person name="Berthelot C."/>
            <person name="Parey E."/>
            <person name="Roest Crollius H."/>
            <person name="Montfort J."/>
            <person name="Robinson-Rechavi M."/>
            <person name="Bucao C."/>
            <person name="Bouchez O."/>
            <person name="Gislard M."/>
            <person name="Lluch J."/>
            <person name="Milhes M."/>
            <person name="Lampietro C."/>
            <person name="Lopez Roques C."/>
            <person name="Donnadieu C."/>
            <person name="Braasch I."/>
            <person name="Desvignes T."/>
            <person name="Postlethwait J."/>
            <person name="Bobe J."/>
            <person name="Guiguen Y."/>
            <person name="Dirks R."/>
        </authorList>
    </citation>
    <scope>NUCLEOTIDE SEQUENCE</scope>
    <source>
        <strain evidence="2">Tag_6206</strain>
        <tissue evidence="2">Liver</tissue>
    </source>
</reference>
<comment type="similarity">
    <text evidence="1">Belongs to the cornifelin family.</text>
</comment>
<comment type="caution">
    <text evidence="2">The sequence shown here is derived from an EMBL/GenBank/DDBJ whole genome shotgun (WGS) entry which is preliminary data.</text>
</comment>
<evidence type="ECO:0000256" key="1">
    <source>
        <dbReference type="ARBA" id="ARBA00009024"/>
    </source>
</evidence>
<dbReference type="EMBL" id="JAFIRN010000008">
    <property type="protein sequence ID" value="KAG5844856.1"/>
    <property type="molecule type" value="Genomic_DNA"/>
</dbReference>
<keyword evidence="3" id="KW-1185">Reference proteome</keyword>
<proteinExistence type="inferred from homology"/>